<dbReference type="SUPFAM" id="SSF53901">
    <property type="entry name" value="Thiolase-like"/>
    <property type="match status" value="1"/>
</dbReference>
<keyword evidence="3" id="KW-0597">Phosphoprotein</keyword>
<feature type="domain" description="FHA" evidence="7">
    <location>
        <begin position="2634"/>
        <end position="2686"/>
    </location>
</feature>
<dbReference type="STRING" id="1054147.F4QCM4"/>
<dbReference type="Gene3D" id="3.40.50.720">
    <property type="entry name" value="NAD(P)-binding Rossmann-like Domain"/>
    <property type="match status" value="2"/>
</dbReference>
<dbReference type="KEGG" id="dfa:DFA_12224"/>
<dbReference type="InterPro" id="IPR000253">
    <property type="entry name" value="FHA_dom"/>
</dbReference>
<sequence>METQAIPIKEQDIAIVGIGCRLPGGSRTPQQFYDQLVDGLDGITKMTEDRWSRSFVDQGYIATDRAGFLDMKEWTHFDNHFFGMLGKEAASIDPQVRLYLSVLWEALEDSHIDPASIRGSNTSVFLGQMYDGNQHILSQDLATMIAQVKTGRSDSSIKASYCYDFRGQSLSIDTACSSSLVAVLQGIDTILKGESDLSICGGVNIFIEPKTSIQFTGAAMIGKKGVCATFDESADGYVRGEGVGVVILKKLSKAIEDNDNIYCVINGGSCNVDGNWEKLSPTAPSSAAQHLNTQNALNKVGVTPSDIYYVECHGTGTPTGDPLEIESISRVFAGSHSQSNPLRIGSVKSNIGHTESTAGVASLIKCAMMLKNRMLIKNINFNKLNPKINLLNGEIKIVLENEPFPNDGRIIRMGINSFGLTGSNAHIILQEYKNIENFNINNNNINDNNSTTTVVSMDNVDYLIPFSSNSQKSIDSYINMIKNNVELYSNKMTFEDFVRYQSQSKTNHPTCKKVIIAKDWETFSSESVQTFEKQQTYVSSMSQLNSSPKPKIVMVFCGQGAQWNGMGERLYQCPIFRNAADRVDRLLSRHYQYSIIDKLRKSNQQEIHHPILAQPATFIIQVALVQLYQHFGITPSIVVGHSFGDITAAWCSGIITLEEAVRIVYLRSVAQNDTIGSGRMLAVSLSFDTFKERFQPSQYDLVELACYNSDNSIVLAGNEDQLKSIDQQLKNVNVFSAFLGTPCAFHSSAQIETKEFIFNNLNNIEYQSSQPTIPYFSTTTSQQIMLSSQIDAQYIYDNLRHPVLFQQTINNIVDFTKNDNDDGNQQQYIYLEIAPHSTLSFYLKSLLPQGTSNIQSPLNKKKDEIESIQSCLSQLYFGGVCVDFSKQLPTTNDNEWKNRSRHLPRYQWDTEYFLEEQEIYKKIRTGGVTTTLLGFSDSESLNTYHTLIDVNRPSYQYLKGHKVKGKYLFPGTGYIENIINAFPNQDIHIHHLQFIAPFFLKEGAPCQLKSTFFQSSSIEYQATFQYYDDKLGKWIKSAVGRLSANNSPTPNPTKEFDSVDQLRQTFNVATMNTTEVYQKLTKVGLMYGESFKRTKQVLFSEDGSILTEIECKSRNHFEESNTVLNASVLDCLLHSCIVTFKGEHPKCEVVFDRVEDFHIYSNNIPKHPCNSLFTTTKLQQQQQQQHTNSQIGNEFKNSIDIIDKDGNTVIKCGQVVCTSLTKVLKVHHAKNPSKFIKHTIWQPKNAPSTEMSLSSSDILGYFGRFLELSTTSHKVIRVLDFGFNYRITIDLFTKLISLSHPNTIIDFITYDDTLWVDLQKDNLLIKSYNPESINKSRSLTDQGFLATSFDLILSTMEYISENNQMAGEFEELLNPNGQLVIINTTRNQPPFIDNNHNNNNMIDLLESHQLNITHNNIESKDEIVLIGRKSSVEETSIEKYDNLLFITPSSSSSSSSSSSLAKRLIQQSSTNLIAKKISYFSNDDIMDESKYQSLLDSISYDSVNCRRVGIIYLESLEEMNSKNLEVKTMQLIRLHQIIRKEQLPIRLITLIASQLNHCLRSIAREYGSKARGEMFHFNSITIILDDSSSQVTLEKILQCANSEYLGESDLQLVCQNNNQDDIQLFVERIIESPQSLELDSKFKVDNIQDLKVNFEMDNKYHLRQKKEIILDDEVEIQVKAASINFKDLMILEGKVDQRLFPMGDIYNPPLGQDCSGVVTRIGPKVTKFKVGDEVYGNGLGFASSTVAFEDTIVLKPKELSFVEAASLPLSMGTACLVLFKKANIYPTESILIHSATGGVGLGMLNLLKFKKHTGKIFVTVGSKEKKLYLEKQYGSFITAILGYDNFTKSITEQTQGKGVDYVINTLDYTRMQDNFKCLSRNGVVVDLSVDQFFQARDIDMGSLNFDKGYLTYHFSRKQMYIHQNIKQMVEEGLEVPPITVFQSHQIGQAFDHVRSRKHIGKVVIDYENVQTDVIDPILSQPHKPVERVDYDLDGIQETLLITGQTGIAVESLGYLVKHSSKLRDIIVVTYSTPKFEIQLLVNELQKKSIKLYFVRCDIGDYDQLKSSVQDLYKRTPTLKPVSVVVHCANTYVTIAPDDIELESHHAAMSGKATGAFNLHNLFEELGWKLNHFHMLSSVAKYIPVDGLSYSIGNAFLDGLSRYRRDLGLESTSINWGSIGQAGKAASDKSVGLILHTIGLMMMPLSAIYGIYRGSFINTTTPITNLICADLQAKSLVSELPHLEHFYSHYLNVANSGNGGNLLDAIGSAGSVVDKKILDFISDALSIEKHLLNGDTKLKDYGVDSMTAIQIKGQIESEFNKPHILNQSHISNGTINSIIESVKKNCCNFVVVRDNLDINMDDDDDLTFEQIKKLQQDRKNNSSNYNTEIVVQSKSGSSSSSSGGRKSSSSSKHGDDDNKRGRKRNIEDEEQDQYDRDRRDNIRNAFDSYTAPKYILDSIPTDPDDTDDPLKEYRPKTVAEQETEYQSRWRKRGLSPPRDYDPFTGKGQVKGRSYKDIMIENQMAKEEKELKEKIERKKREEQTNQRKDRRQQELERERSDKERKESERGERSSHSSSSSSSSSTSSIKKKKIGDDDGNVSSSSSNISSDTKWYLKVYKNGTVVGDPIRITSDRPVTLGRDATKNLVHLEHPSCSSTHASITIMRVGKRPILMDLKSTNQTHLNGTPIDPYHPNDLYQGDKIQFGGSSRDYVIYHT</sequence>
<dbReference type="GO" id="GO:0006633">
    <property type="term" value="P:fatty acid biosynthetic process"/>
    <property type="evidence" value="ECO:0007669"/>
    <property type="project" value="InterPro"/>
</dbReference>
<evidence type="ECO:0000259" key="7">
    <source>
        <dbReference type="PROSITE" id="PS50006"/>
    </source>
</evidence>
<name>F4QCM4_CACFS</name>
<evidence type="ECO:0000256" key="5">
    <source>
        <dbReference type="PROSITE-ProRule" id="PRU01363"/>
    </source>
</evidence>
<dbReference type="Pfam" id="PF08240">
    <property type="entry name" value="ADH_N"/>
    <property type="match status" value="1"/>
</dbReference>
<dbReference type="Gene3D" id="2.60.200.20">
    <property type="match status" value="1"/>
</dbReference>
<keyword evidence="2" id="KW-0596">Phosphopantetheine</keyword>
<dbReference type="SUPFAM" id="SSF47336">
    <property type="entry name" value="ACP-like"/>
    <property type="match status" value="1"/>
</dbReference>
<protein>
    <submittedName>
        <fullName evidence="11">Polyketide synthase</fullName>
    </submittedName>
</protein>
<dbReference type="Pfam" id="PF02801">
    <property type="entry name" value="Ketoacyl-synt_C"/>
    <property type="match status" value="1"/>
</dbReference>
<dbReference type="InterPro" id="IPR036736">
    <property type="entry name" value="ACP-like_sf"/>
</dbReference>
<reference evidence="12" key="1">
    <citation type="journal article" date="2011" name="Genome Res.">
        <title>Phylogeny-wide analysis of social amoeba genomes highlights ancient origins for complex intercellular communication.</title>
        <authorList>
            <person name="Heidel A.J."/>
            <person name="Lawal H.M."/>
            <person name="Felder M."/>
            <person name="Schilde C."/>
            <person name="Helps N.R."/>
            <person name="Tunggal B."/>
            <person name="Rivero F."/>
            <person name="John U."/>
            <person name="Schleicher M."/>
            <person name="Eichinger L."/>
            <person name="Platzer M."/>
            <person name="Noegel A.A."/>
            <person name="Schaap P."/>
            <person name="Gloeckner G."/>
        </authorList>
    </citation>
    <scope>NUCLEOTIDE SEQUENCE [LARGE SCALE GENOMIC DNA]</scope>
    <source>
        <strain evidence="12">SH3</strain>
    </source>
</reference>
<dbReference type="InterPro" id="IPR050444">
    <property type="entry name" value="Polyketide_Synthase"/>
</dbReference>
<dbReference type="CDD" id="cd05195">
    <property type="entry name" value="enoyl_red"/>
    <property type="match status" value="1"/>
</dbReference>
<dbReference type="GO" id="GO:0004315">
    <property type="term" value="F:3-oxoacyl-[acyl-carrier-protein] synthase activity"/>
    <property type="evidence" value="ECO:0007669"/>
    <property type="project" value="InterPro"/>
</dbReference>
<dbReference type="RefSeq" id="XP_004353861.1">
    <property type="nucleotide sequence ID" value="XM_004353809.1"/>
</dbReference>
<comment type="cofactor">
    <cofactor evidence="1">
        <name>pantetheine 4'-phosphate</name>
        <dbReference type="ChEBI" id="CHEBI:47942"/>
    </cofactor>
</comment>
<feature type="active site" description="Proton acceptor; for dehydratase activity" evidence="5">
    <location>
        <position position="961"/>
    </location>
</feature>
<feature type="domain" description="PKS/mFAS DH" evidence="10">
    <location>
        <begin position="930"/>
        <end position="1226"/>
    </location>
</feature>
<dbReference type="InterPro" id="IPR016036">
    <property type="entry name" value="Malonyl_transacylase_ACP-bd"/>
</dbReference>
<feature type="region of interest" description="Disordered" evidence="6">
    <location>
        <begin position="2390"/>
        <end position="2514"/>
    </location>
</feature>
<dbReference type="SUPFAM" id="SSF50129">
    <property type="entry name" value="GroES-like"/>
    <property type="match status" value="1"/>
</dbReference>
<dbReference type="Pfam" id="PF16197">
    <property type="entry name" value="KAsynt_C_assoc"/>
    <property type="match status" value="1"/>
</dbReference>
<dbReference type="SMART" id="SM00827">
    <property type="entry name" value="PKS_AT"/>
    <property type="match status" value="1"/>
</dbReference>
<keyword evidence="12" id="KW-1185">Reference proteome</keyword>
<dbReference type="PROSITE" id="PS00606">
    <property type="entry name" value="KS3_1"/>
    <property type="match status" value="1"/>
</dbReference>
<dbReference type="InterPro" id="IPR036291">
    <property type="entry name" value="NAD(P)-bd_dom_sf"/>
</dbReference>
<dbReference type="GeneID" id="14865388"/>
<dbReference type="Pfam" id="PF08659">
    <property type="entry name" value="KR"/>
    <property type="match status" value="1"/>
</dbReference>
<dbReference type="InterPro" id="IPR049900">
    <property type="entry name" value="PKS_mFAS_DH"/>
</dbReference>
<dbReference type="OrthoDB" id="329835at2759"/>
<dbReference type="Pfam" id="PF00498">
    <property type="entry name" value="FHA"/>
    <property type="match status" value="1"/>
</dbReference>
<evidence type="ECO:0000259" key="9">
    <source>
        <dbReference type="PROSITE" id="PS52004"/>
    </source>
</evidence>
<feature type="compositionally biased region" description="Basic and acidic residues" evidence="6">
    <location>
        <begin position="2534"/>
        <end position="2572"/>
    </location>
</feature>
<dbReference type="Pfam" id="PF00109">
    <property type="entry name" value="ketoacyl-synt"/>
    <property type="match status" value="1"/>
</dbReference>
<dbReference type="PANTHER" id="PTHR45681">
    <property type="entry name" value="POLYKETIDE SYNTHASE 44-RELATED"/>
    <property type="match status" value="1"/>
</dbReference>
<dbReference type="SUPFAM" id="SSF55048">
    <property type="entry name" value="Probable ACP-binding domain of malonyl-CoA ACP transacylase"/>
    <property type="match status" value="1"/>
</dbReference>
<feature type="compositionally biased region" description="Basic and acidic residues" evidence="6">
    <location>
        <begin position="2432"/>
        <end position="2441"/>
    </location>
</feature>
<dbReference type="InterPro" id="IPR057326">
    <property type="entry name" value="KR_dom"/>
</dbReference>
<dbReference type="GO" id="GO:0016491">
    <property type="term" value="F:oxidoreductase activity"/>
    <property type="evidence" value="ECO:0007669"/>
    <property type="project" value="InterPro"/>
</dbReference>
<proteinExistence type="predicted"/>
<dbReference type="InterPro" id="IPR018201">
    <property type="entry name" value="Ketoacyl_synth_AS"/>
</dbReference>
<keyword evidence="4" id="KW-0808">Transferase</keyword>
<dbReference type="InterPro" id="IPR020841">
    <property type="entry name" value="PKS_Beta-ketoAc_synthase_dom"/>
</dbReference>
<dbReference type="Gene3D" id="3.90.180.10">
    <property type="entry name" value="Medium-chain alcohol dehydrogenases, catalytic domain"/>
    <property type="match status" value="1"/>
</dbReference>
<dbReference type="InterPro" id="IPR013154">
    <property type="entry name" value="ADH-like_N"/>
</dbReference>
<dbReference type="InterPro" id="IPR049551">
    <property type="entry name" value="PKS_DH_C"/>
</dbReference>
<dbReference type="Gene3D" id="3.40.47.10">
    <property type="match status" value="1"/>
</dbReference>
<dbReference type="Pfam" id="PF00698">
    <property type="entry name" value="Acyl_transf_1"/>
    <property type="match status" value="1"/>
</dbReference>
<dbReference type="SUPFAM" id="SSF52151">
    <property type="entry name" value="FabD/lysophospholipase-like"/>
    <property type="match status" value="1"/>
</dbReference>
<evidence type="ECO:0000313" key="12">
    <source>
        <dbReference type="Proteomes" id="UP000007797"/>
    </source>
</evidence>
<dbReference type="InterPro" id="IPR016035">
    <property type="entry name" value="Acyl_Trfase/lysoPLipase"/>
</dbReference>
<dbReference type="InterPro" id="IPR008984">
    <property type="entry name" value="SMAD_FHA_dom_sf"/>
</dbReference>
<evidence type="ECO:0000259" key="8">
    <source>
        <dbReference type="PROSITE" id="PS50075"/>
    </source>
</evidence>
<dbReference type="EMBL" id="GL883029">
    <property type="protein sequence ID" value="EGG14452.1"/>
    <property type="molecule type" value="Genomic_DNA"/>
</dbReference>
<evidence type="ECO:0000256" key="4">
    <source>
        <dbReference type="ARBA" id="ARBA00022679"/>
    </source>
</evidence>
<feature type="compositionally biased region" description="Low complexity" evidence="6">
    <location>
        <begin position="2573"/>
        <end position="2585"/>
    </location>
</feature>
<evidence type="ECO:0000313" key="11">
    <source>
        <dbReference type="EMBL" id="EGG14452.1"/>
    </source>
</evidence>
<feature type="active site" description="Proton donor; for dehydratase activity" evidence="5">
    <location>
        <position position="1130"/>
    </location>
</feature>
<evidence type="ECO:0000256" key="6">
    <source>
        <dbReference type="SAM" id="MobiDB-lite"/>
    </source>
</evidence>
<dbReference type="Pfam" id="PF14765">
    <property type="entry name" value="PS-DH"/>
    <property type="match status" value="1"/>
</dbReference>
<feature type="region of interest" description="C-terminal hotdog fold" evidence="5">
    <location>
        <begin position="1067"/>
        <end position="1226"/>
    </location>
</feature>
<evidence type="ECO:0000256" key="1">
    <source>
        <dbReference type="ARBA" id="ARBA00001957"/>
    </source>
</evidence>
<feature type="domain" description="Ketosynthase family 3 (KS3)" evidence="9">
    <location>
        <begin position="10"/>
        <end position="431"/>
    </location>
</feature>
<dbReference type="InterPro" id="IPR011032">
    <property type="entry name" value="GroES-like_sf"/>
</dbReference>
<dbReference type="InterPro" id="IPR032821">
    <property type="entry name" value="PKS_assoc"/>
</dbReference>
<dbReference type="SUPFAM" id="SSF51735">
    <property type="entry name" value="NAD(P)-binding Rossmann-fold domains"/>
    <property type="match status" value="2"/>
</dbReference>
<dbReference type="Gene3D" id="3.10.129.110">
    <property type="entry name" value="Polyketide synthase dehydratase"/>
    <property type="match status" value="1"/>
</dbReference>
<dbReference type="InterPro" id="IPR020843">
    <property type="entry name" value="ER"/>
</dbReference>
<dbReference type="InterPro" id="IPR042104">
    <property type="entry name" value="PKS_dehydratase_sf"/>
</dbReference>
<dbReference type="PROSITE" id="PS50006">
    <property type="entry name" value="FHA_DOMAIN"/>
    <property type="match status" value="1"/>
</dbReference>
<feature type="compositionally biased region" description="Basic and acidic residues" evidence="6">
    <location>
        <begin position="2467"/>
        <end position="2478"/>
    </location>
</feature>
<dbReference type="Proteomes" id="UP000007797">
    <property type="component" value="Unassembled WGS sequence"/>
</dbReference>
<dbReference type="Pfam" id="PF13602">
    <property type="entry name" value="ADH_zinc_N_2"/>
    <property type="match status" value="1"/>
</dbReference>
<dbReference type="SMART" id="SM00822">
    <property type="entry name" value="PKS_KR"/>
    <property type="match status" value="1"/>
</dbReference>
<dbReference type="SMART" id="SM00829">
    <property type="entry name" value="PKS_ER"/>
    <property type="match status" value="1"/>
</dbReference>
<dbReference type="InterPro" id="IPR014031">
    <property type="entry name" value="Ketoacyl_synth_C"/>
</dbReference>
<dbReference type="PROSITE" id="PS52019">
    <property type="entry name" value="PKS_MFAS_DH"/>
    <property type="match status" value="1"/>
</dbReference>
<feature type="domain" description="Carrier" evidence="8">
    <location>
        <begin position="2267"/>
        <end position="2345"/>
    </location>
</feature>
<dbReference type="Gene3D" id="3.40.366.10">
    <property type="entry name" value="Malonyl-Coenzyme A Acyl Carrier Protein, domain 2"/>
    <property type="match status" value="1"/>
</dbReference>
<dbReference type="SMART" id="SM00240">
    <property type="entry name" value="FHA"/>
    <property type="match status" value="1"/>
</dbReference>
<feature type="compositionally biased region" description="Low complexity" evidence="6">
    <location>
        <begin position="2392"/>
        <end position="2410"/>
    </location>
</feature>
<feature type="region of interest" description="Disordered" evidence="6">
    <location>
        <begin position="2534"/>
        <end position="2605"/>
    </location>
</feature>
<dbReference type="InterPro" id="IPR014030">
    <property type="entry name" value="Ketoacyl_synth_N"/>
</dbReference>
<evidence type="ECO:0000256" key="2">
    <source>
        <dbReference type="ARBA" id="ARBA00022450"/>
    </source>
</evidence>
<dbReference type="SMART" id="SM00825">
    <property type="entry name" value="PKS_KS"/>
    <property type="match status" value="1"/>
</dbReference>
<dbReference type="PANTHER" id="PTHR45681:SF6">
    <property type="entry name" value="POLYKETIDE SYNTHASE 37"/>
    <property type="match status" value="1"/>
</dbReference>
<gene>
    <name evidence="11" type="primary">pks24</name>
    <name evidence="11" type="ORF">DFA_12224</name>
</gene>
<dbReference type="PROSITE" id="PS50075">
    <property type="entry name" value="CARRIER"/>
    <property type="match status" value="1"/>
</dbReference>
<dbReference type="InterPro" id="IPR001227">
    <property type="entry name" value="Ac_transferase_dom_sf"/>
</dbReference>
<evidence type="ECO:0000259" key="10">
    <source>
        <dbReference type="PROSITE" id="PS52019"/>
    </source>
</evidence>
<accession>F4QCM4</accession>
<dbReference type="PROSITE" id="PS52004">
    <property type="entry name" value="KS3_2"/>
    <property type="match status" value="1"/>
</dbReference>
<evidence type="ECO:0000256" key="3">
    <source>
        <dbReference type="ARBA" id="ARBA00022553"/>
    </source>
</evidence>
<organism evidence="11 12">
    <name type="scientific">Cavenderia fasciculata</name>
    <name type="common">Slime mold</name>
    <name type="synonym">Dictyostelium fasciculatum</name>
    <dbReference type="NCBI Taxonomy" id="261658"/>
    <lineage>
        <taxon>Eukaryota</taxon>
        <taxon>Amoebozoa</taxon>
        <taxon>Evosea</taxon>
        <taxon>Eumycetozoa</taxon>
        <taxon>Dictyostelia</taxon>
        <taxon>Acytosteliales</taxon>
        <taxon>Cavenderiaceae</taxon>
        <taxon>Cavenderia</taxon>
    </lineage>
</organism>
<feature type="region of interest" description="N-terminal hotdog fold" evidence="5">
    <location>
        <begin position="930"/>
        <end position="1049"/>
    </location>
</feature>
<dbReference type="InterPro" id="IPR016039">
    <property type="entry name" value="Thiolase-like"/>
</dbReference>
<dbReference type="InterPro" id="IPR013968">
    <property type="entry name" value="PKS_KR"/>
</dbReference>
<dbReference type="Gene3D" id="1.10.1200.10">
    <property type="entry name" value="ACP-like"/>
    <property type="match status" value="1"/>
</dbReference>
<dbReference type="InterPro" id="IPR009081">
    <property type="entry name" value="PP-bd_ACP"/>
</dbReference>
<dbReference type="Gene3D" id="3.30.70.3290">
    <property type="match status" value="1"/>
</dbReference>
<dbReference type="CDD" id="cd00833">
    <property type="entry name" value="PKS"/>
    <property type="match status" value="1"/>
</dbReference>
<dbReference type="InterPro" id="IPR014043">
    <property type="entry name" value="Acyl_transferase_dom"/>
</dbReference>
<dbReference type="Pfam" id="PF23297">
    <property type="entry name" value="ACP_SdgA_C"/>
    <property type="match status" value="1"/>
</dbReference>
<dbReference type="SUPFAM" id="SSF49879">
    <property type="entry name" value="SMAD/FHA domain"/>
    <property type="match status" value="1"/>
</dbReference>